<dbReference type="GO" id="GO:0010181">
    <property type="term" value="F:FMN binding"/>
    <property type="evidence" value="ECO:0007669"/>
    <property type="project" value="InterPro"/>
</dbReference>
<dbReference type="GO" id="GO:0016020">
    <property type="term" value="C:membrane"/>
    <property type="evidence" value="ECO:0007669"/>
    <property type="project" value="TreeGrafter"/>
</dbReference>
<dbReference type="InterPro" id="IPR029039">
    <property type="entry name" value="Flavoprotein-like_sf"/>
</dbReference>
<proteinExistence type="inferred from homology"/>
<evidence type="ECO:0000313" key="3">
    <source>
        <dbReference type="EMBL" id="WBW73796.1"/>
    </source>
</evidence>
<dbReference type="FunFam" id="3.40.50.360:FF:000001">
    <property type="entry name" value="NAD(P)H dehydrogenase (Quinone) FQR1-like"/>
    <property type="match status" value="1"/>
</dbReference>
<keyword evidence="4" id="KW-1185">Reference proteome</keyword>
<dbReference type="RefSeq" id="XP_056038039.1">
    <property type="nucleotide sequence ID" value="XM_056181458.1"/>
</dbReference>
<comment type="similarity">
    <text evidence="1">Belongs to the WrbA family.</text>
</comment>
<dbReference type="PANTHER" id="PTHR30546:SF23">
    <property type="entry name" value="FLAVOPROTEIN-LIKE PROTEIN YCP4-RELATED"/>
    <property type="match status" value="1"/>
</dbReference>
<evidence type="ECO:0000259" key="2">
    <source>
        <dbReference type="PROSITE" id="PS50902"/>
    </source>
</evidence>
<organism evidence="3 4">
    <name type="scientific">Schizosaccharomyces osmophilus</name>
    <dbReference type="NCBI Taxonomy" id="2545709"/>
    <lineage>
        <taxon>Eukaryota</taxon>
        <taxon>Fungi</taxon>
        <taxon>Dikarya</taxon>
        <taxon>Ascomycota</taxon>
        <taxon>Taphrinomycotina</taxon>
        <taxon>Schizosaccharomycetes</taxon>
        <taxon>Schizosaccharomycetales</taxon>
        <taxon>Schizosaccharomycetaceae</taxon>
        <taxon>Schizosaccharomyces</taxon>
    </lineage>
</organism>
<dbReference type="KEGG" id="som:SOMG_02667"/>
<dbReference type="Proteomes" id="UP001212411">
    <property type="component" value="Chromosome 2"/>
</dbReference>
<accession>A0AAE9WCG5</accession>
<gene>
    <name evidence="3" type="primary">obr1</name>
    <name evidence="3" type="ORF">SOMG_02667</name>
</gene>
<dbReference type="Pfam" id="PF03358">
    <property type="entry name" value="FMN_red"/>
    <property type="match status" value="1"/>
</dbReference>
<evidence type="ECO:0000256" key="1">
    <source>
        <dbReference type="ARBA" id="ARBA00006961"/>
    </source>
</evidence>
<name>A0AAE9WCG5_9SCHI</name>
<protein>
    <submittedName>
        <fullName evidence="3">NAD(P)H dehydrogenase (Quinone)</fullName>
    </submittedName>
</protein>
<dbReference type="GO" id="GO:0003955">
    <property type="term" value="F:NAD(P)H dehydrogenase (quinone) activity"/>
    <property type="evidence" value="ECO:0007669"/>
    <property type="project" value="InterPro"/>
</dbReference>
<dbReference type="PANTHER" id="PTHR30546">
    <property type="entry name" value="FLAVODOXIN-RELATED PROTEIN WRBA-RELATED"/>
    <property type="match status" value="1"/>
</dbReference>
<dbReference type="Gene3D" id="3.40.50.360">
    <property type="match status" value="1"/>
</dbReference>
<dbReference type="EMBL" id="CP115612">
    <property type="protein sequence ID" value="WBW73796.1"/>
    <property type="molecule type" value="Genomic_DNA"/>
</dbReference>
<sequence>MSGQTIAILMYSTYGHVAQLAEAEKKGIEAAGGKAVIYQIPEILSDDILAKMHAPKKPNYPVATTETLTQYDGFLFGYPTRYGTPCAQFRAFWDATGGLWAQGALHGKYFGQFFSTGTQGGGQETTGFTALTSFIHHGMIYVPLGYKNTFGIASDLGHIHGGSAYGAGTYAGADGSRSPSDQELESATIQGETFYRTVYRV</sequence>
<dbReference type="NCBIfam" id="TIGR01755">
    <property type="entry name" value="flav_wrbA"/>
    <property type="match status" value="1"/>
</dbReference>
<dbReference type="SUPFAM" id="SSF52218">
    <property type="entry name" value="Flavoproteins"/>
    <property type="match status" value="1"/>
</dbReference>
<dbReference type="InterPro" id="IPR008254">
    <property type="entry name" value="Flavodoxin/NO_synth"/>
</dbReference>
<reference evidence="3 4" key="1">
    <citation type="journal article" date="2023" name="G3 (Bethesda)">
        <title>A high-quality reference genome for the fission yeast Schizosaccharomyces osmophilus.</title>
        <authorList>
            <person name="Jia G.S."/>
            <person name="Zhang W.C."/>
            <person name="Liang Y."/>
            <person name="Liu X.H."/>
            <person name="Rhind N."/>
            <person name="Pidoux A."/>
            <person name="Brysch-Herzberg M."/>
            <person name="Du L.L."/>
        </authorList>
    </citation>
    <scope>NUCLEOTIDE SEQUENCE [LARGE SCALE GENOMIC DNA]</scope>
    <source>
        <strain evidence="3 4">CBS 15793</strain>
    </source>
</reference>
<feature type="domain" description="Flavodoxin-like" evidence="2">
    <location>
        <begin position="6"/>
        <end position="194"/>
    </location>
</feature>
<dbReference type="InterPro" id="IPR005025">
    <property type="entry name" value="FMN_Rdtase-like_dom"/>
</dbReference>
<dbReference type="InterPro" id="IPR010089">
    <property type="entry name" value="Flavoprotein_WrbA-like"/>
</dbReference>
<dbReference type="GeneID" id="80876147"/>
<dbReference type="NCBIfam" id="NF002999">
    <property type="entry name" value="PRK03767.1"/>
    <property type="match status" value="1"/>
</dbReference>
<evidence type="ECO:0000313" key="4">
    <source>
        <dbReference type="Proteomes" id="UP001212411"/>
    </source>
</evidence>
<dbReference type="AlphaFoldDB" id="A0AAE9WCG5"/>
<dbReference type="PROSITE" id="PS50902">
    <property type="entry name" value="FLAVODOXIN_LIKE"/>
    <property type="match status" value="1"/>
</dbReference>